<keyword evidence="4" id="KW-1185">Reference proteome</keyword>
<comment type="caution">
    <text evidence="3">The sequence shown here is derived from an EMBL/GenBank/DDBJ whole genome shotgun (WGS) entry which is preliminary data.</text>
</comment>
<feature type="compositionally biased region" description="Basic and acidic residues" evidence="1">
    <location>
        <begin position="106"/>
        <end position="137"/>
    </location>
</feature>
<dbReference type="EMBL" id="WUBL01000004">
    <property type="protein sequence ID" value="KAF2972790.1"/>
    <property type="molecule type" value="Genomic_DNA"/>
</dbReference>
<proteinExistence type="predicted"/>
<dbReference type="InParanoid" id="A0A7C8MW19"/>
<feature type="transmembrane region" description="Helical" evidence="2">
    <location>
        <begin position="12"/>
        <end position="33"/>
    </location>
</feature>
<evidence type="ECO:0000256" key="1">
    <source>
        <dbReference type="SAM" id="MobiDB-lite"/>
    </source>
</evidence>
<organism evidence="3 4">
    <name type="scientific">Xylaria multiplex</name>
    <dbReference type="NCBI Taxonomy" id="323545"/>
    <lineage>
        <taxon>Eukaryota</taxon>
        <taxon>Fungi</taxon>
        <taxon>Dikarya</taxon>
        <taxon>Ascomycota</taxon>
        <taxon>Pezizomycotina</taxon>
        <taxon>Sordariomycetes</taxon>
        <taxon>Xylariomycetidae</taxon>
        <taxon>Xylariales</taxon>
        <taxon>Xylariaceae</taxon>
        <taxon>Xylaria</taxon>
    </lineage>
</organism>
<evidence type="ECO:0000313" key="3">
    <source>
        <dbReference type="EMBL" id="KAF2972790.1"/>
    </source>
</evidence>
<sequence length="154" mass="18034">MGSILSVFKTLLIPAVISLVLFLLLTYLIVPLWRFYRNRYSQYLPLDTISTQTTSLRIRMQNTVARWISSWSRWRARGREPVNVADDESEIGFSSEDGEELNEVDEDRRRALSLDTSHQHPDSNRRLSRDLEEGFRDDSDDDDDNDNGRGRNRR</sequence>
<name>A0A7C8MW19_9PEZI</name>
<accession>A0A7C8MW19</accession>
<evidence type="ECO:0000256" key="2">
    <source>
        <dbReference type="SAM" id="Phobius"/>
    </source>
</evidence>
<feature type="compositionally biased region" description="Acidic residues" evidence="1">
    <location>
        <begin position="86"/>
        <end position="105"/>
    </location>
</feature>
<dbReference type="Proteomes" id="UP000481858">
    <property type="component" value="Unassembled WGS sequence"/>
</dbReference>
<evidence type="ECO:0000313" key="4">
    <source>
        <dbReference type="Proteomes" id="UP000481858"/>
    </source>
</evidence>
<keyword evidence="2" id="KW-0472">Membrane</keyword>
<feature type="region of interest" description="Disordered" evidence="1">
    <location>
        <begin position="86"/>
        <end position="154"/>
    </location>
</feature>
<reference evidence="3 4" key="1">
    <citation type="submission" date="2019-12" db="EMBL/GenBank/DDBJ databases">
        <title>Draft genome sequence of the ascomycete Xylaria multiplex DSM 110363.</title>
        <authorList>
            <person name="Buettner E."/>
            <person name="Kellner H."/>
        </authorList>
    </citation>
    <scope>NUCLEOTIDE SEQUENCE [LARGE SCALE GENOMIC DNA]</scope>
    <source>
        <strain evidence="3 4">DSM 110363</strain>
    </source>
</reference>
<dbReference type="OrthoDB" id="5427070at2759"/>
<keyword evidence="2" id="KW-0812">Transmembrane</keyword>
<keyword evidence="2" id="KW-1133">Transmembrane helix</keyword>
<dbReference type="AlphaFoldDB" id="A0A7C8MW19"/>
<protein>
    <submittedName>
        <fullName evidence="3">Uncharacterized protein</fullName>
    </submittedName>
</protein>
<gene>
    <name evidence="3" type="ORF">GQX73_g801</name>
</gene>